<organism evidence="1">
    <name type="scientific">marine sediment metagenome</name>
    <dbReference type="NCBI Taxonomy" id="412755"/>
    <lineage>
        <taxon>unclassified sequences</taxon>
        <taxon>metagenomes</taxon>
        <taxon>ecological metagenomes</taxon>
    </lineage>
</organism>
<dbReference type="EMBL" id="BARW01031980">
    <property type="protein sequence ID" value="GAJ08281.1"/>
    <property type="molecule type" value="Genomic_DNA"/>
</dbReference>
<evidence type="ECO:0008006" key="2">
    <source>
        <dbReference type="Google" id="ProtNLM"/>
    </source>
</evidence>
<reference evidence="1" key="1">
    <citation type="journal article" date="2014" name="Front. Microbiol.">
        <title>High frequency of phylogenetically diverse reductive dehalogenase-homologous genes in deep subseafloor sedimentary metagenomes.</title>
        <authorList>
            <person name="Kawai M."/>
            <person name="Futagami T."/>
            <person name="Toyoda A."/>
            <person name="Takaki Y."/>
            <person name="Nishi S."/>
            <person name="Hori S."/>
            <person name="Arai W."/>
            <person name="Tsubouchi T."/>
            <person name="Morono Y."/>
            <person name="Uchiyama I."/>
            <person name="Ito T."/>
            <person name="Fujiyama A."/>
            <person name="Inagaki F."/>
            <person name="Takami H."/>
        </authorList>
    </citation>
    <scope>NUCLEOTIDE SEQUENCE</scope>
    <source>
        <strain evidence="1">Expedition CK06-06</strain>
    </source>
</reference>
<sequence length="84" mass="10119">MEKFLENLQEAQKTIQVIDHMIYVTFPLIKDKKILTKILTETKSAITNCINSILQYEYLYKRVNLYKDAKTNFRIFIKKCCPYY</sequence>
<name>X1V756_9ZZZZ</name>
<feature type="non-terminal residue" evidence="1">
    <location>
        <position position="84"/>
    </location>
</feature>
<protein>
    <recommendedName>
        <fullName evidence="2">Four helix bundle protein</fullName>
    </recommendedName>
</protein>
<comment type="caution">
    <text evidence="1">The sequence shown here is derived from an EMBL/GenBank/DDBJ whole genome shotgun (WGS) entry which is preliminary data.</text>
</comment>
<proteinExistence type="predicted"/>
<dbReference type="AlphaFoldDB" id="X1V756"/>
<gene>
    <name evidence="1" type="ORF">S12H4_50727</name>
</gene>
<evidence type="ECO:0000313" key="1">
    <source>
        <dbReference type="EMBL" id="GAJ08281.1"/>
    </source>
</evidence>
<accession>X1V756</accession>